<organism evidence="2">
    <name type="scientific">marine sediment metagenome</name>
    <dbReference type="NCBI Taxonomy" id="412755"/>
    <lineage>
        <taxon>unclassified sequences</taxon>
        <taxon>metagenomes</taxon>
        <taxon>ecological metagenomes</taxon>
    </lineage>
</organism>
<comment type="caution">
    <text evidence="2">The sequence shown here is derived from an EMBL/GenBank/DDBJ whole genome shotgun (WGS) entry which is preliminary data.</text>
</comment>
<dbReference type="Pfam" id="PF05119">
    <property type="entry name" value="Terminase_4"/>
    <property type="match status" value="1"/>
</dbReference>
<dbReference type="AlphaFoldDB" id="A0A0F9TKF8"/>
<name>A0A0F9TKF8_9ZZZZ</name>
<evidence type="ECO:0008006" key="3">
    <source>
        <dbReference type="Google" id="ProtNLM"/>
    </source>
</evidence>
<evidence type="ECO:0000313" key="2">
    <source>
        <dbReference type="EMBL" id="KKN79754.1"/>
    </source>
</evidence>
<dbReference type="InterPro" id="IPR006448">
    <property type="entry name" value="Phage_term_ssu_P27"/>
</dbReference>
<sequence>MPTRGRKPKTRAQKERAGNPGNRPLNDREPEYELKAPRCPSHLPAEAKAEWKRRVPELAKAAAISPCHIAVLCAYCEAWARYVKASKHVQEFGEVIMSPKTKTIYASPYLHILTAAEKQMVAYATELGITPSSQTRIVSGKLRGGSGKSGKEKFFKPRIAKMG</sequence>
<protein>
    <recommendedName>
        <fullName evidence="3">Phage terminase small subunit P27 family</fullName>
    </recommendedName>
</protein>
<dbReference type="NCBIfam" id="TIGR01558">
    <property type="entry name" value="sm_term_P27"/>
    <property type="match status" value="1"/>
</dbReference>
<gene>
    <name evidence="2" type="ORF">LCGC14_0336090</name>
</gene>
<feature type="region of interest" description="Disordered" evidence="1">
    <location>
        <begin position="1"/>
        <end position="38"/>
    </location>
</feature>
<accession>A0A0F9TKF8</accession>
<evidence type="ECO:0000256" key="1">
    <source>
        <dbReference type="SAM" id="MobiDB-lite"/>
    </source>
</evidence>
<proteinExistence type="predicted"/>
<feature type="compositionally biased region" description="Basic residues" evidence="1">
    <location>
        <begin position="1"/>
        <end position="11"/>
    </location>
</feature>
<reference evidence="2" key="1">
    <citation type="journal article" date="2015" name="Nature">
        <title>Complex archaea that bridge the gap between prokaryotes and eukaryotes.</title>
        <authorList>
            <person name="Spang A."/>
            <person name="Saw J.H."/>
            <person name="Jorgensen S.L."/>
            <person name="Zaremba-Niedzwiedzka K."/>
            <person name="Martijn J."/>
            <person name="Lind A.E."/>
            <person name="van Eijk R."/>
            <person name="Schleper C."/>
            <person name="Guy L."/>
            <person name="Ettema T.J."/>
        </authorList>
    </citation>
    <scope>NUCLEOTIDE SEQUENCE</scope>
</reference>
<feature type="compositionally biased region" description="Basic and acidic residues" evidence="1">
    <location>
        <begin position="25"/>
        <end position="36"/>
    </location>
</feature>
<dbReference type="EMBL" id="LAZR01000242">
    <property type="protein sequence ID" value="KKN79754.1"/>
    <property type="molecule type" value="Genomic_DNA"/>
</dbReference>